<comment type="caution">
    <text evidence="1">The sequence shown here is derived from an EMBL/GenBank/DDBJ whole genome shotgun (WGS) entry which is preliminary data.</text>
</comment>
<dbReference type="AlphaFoldDB" id="A0A4Y2V5V5"/>
<protein>
    <submittedName>
        <fullName evidence="1">Uncharacterized protein</fullName>
    </submittedName>
</protein>
<evidence type="ECO:0000313" key="1">
    <source>
        <dbReference type="EMBL" id="GBO19931.1"/>
    </source>
</evidence>
<organism evidence="1 2">
    <name type="scientific">Araneus ventricosus</name>
    <name type="common">Orbweaver spider</name>
    <name type="synonym">Epeira ventricosa</name>
    <dbReference type="NCBI Taxonomy" id="182803"/>
    <lineage>
        <taxon>Eukaryota</taxon>
        <taxon>Metazoa</taxon>
        <taxon>Ecdysozoa</taxon>
        <taxon>Arthropoda</taxon>
        <taxon>Chelicerata</taxon>
        <taxon>Arachnida</taxon>
        <taxon>Araneae</taxon>
        <taxon>Araneomorphae</taxon>
        <taxon>Entelegynae</taxon>
        <taxon>Araneoidea</taxon>
        <taxon>Araneidae</taxon>
        <taxon>Araneus</taxon>
    </lineage>
</organism>
<feature type="non-terminal residue" evidence="1">
    <location>
        <position position="20"/>
    </location>
</feature>
<evidence type="ECO:0000313" key="2">
    <source>
        <dbReference type="Proteomes" id="UP000499080"/>
    </source>
</evidence>
<keyword evidence="2" id="KW-1185">Reference proteome</keyword>
<sequence length="20" mass="2513">MTKERKRYIWPLQSISESFI</sequence>
<proteinExistence type="predicted"/>
<reference evidence="1 2" key="1">
    <citation type="journal article" date="2019" name="Sci. Rep.">
        <title>Orb-weaving spider Araneus ventricosus genome elucidates the spidroin gene catalogue.</title>
        <authorList>
            <person name="Kono N."/>
            <person name="Nakamura H."/>
            <person name="Ohtoshi R."/>
            <person name="Moran D.A.P."/>
            <person name="Shinohara A."/>
            <person name="Yoshida Y."/>
            <person name="Fujiwara M."/>
            <person name="Mori M."/>
            <person name="Tomita M."/>
            <person name="Arakawa K."/>
        </authorList>
    </citation>
    <scope>NUCLEOTIDE SEQUENCE [LARGE SCALE GENOMIC DNA]</scope>
</reference>
<name>A0A4Y2V5V5_ARAVE</name>
<accession>A0A4Y2V5V5</accession>
<gene>
    <name evidence="1" type="ORF">AVEN_103855_1</name>
</gene>
<dbReference type="Proteomes" id="UP000499080">
    <property type="component" value="Unassembled WGS sequence"/>
</dbReference>
<dbReference type="EMBL" id="BGPR01043343">
    <property type="protein sequence ID" value="GBO19931.1"/>
    <property type="molecule type" value="Genomic_DNA"/>
</dbReference>